<dbReference type="InterPro" id="IPR027417">
    <property type="entry name" value="P-loop_NTPase"/>
</dbReference>
<dbReference type="Pfam" id="PF13175">
    <property type="entry name" value="AAA_15"/>
    <property type="match status" value="1"/>
</dbReference>
<sequence>MRIRKIEIANWRHFKNVSLEVADDASLVCIVGANGTGKSHILELISGCAHKLGLSQGINLPRGDPFADQHDFSLQFYLQEGASPAVDDLYKSDASVETWDRTLTISDRRSETASSRITAGGITNANNSTEFAQRVVNQLQQSKDVHFLTLDADRAYPQKAMNVHELAQAYETDWHGAEFTRGRSFMSTSTLYDEWIKYFLAQENSAGTRLMQDMRRAKEACSAPSPFEDHFQAYKDSLKKVLPHVVFSGVDPKKRTLLFDTTGLQLSFGQLSGGEREIAFLLGQIDRFGLREGLFLLDEPELHLNADLIRTWITYLIGTVSTGQIWLATHSLDAVEAAGPHATFVLERNLETRKVDQVARLDSLPVVSALSRAVGTPAFSITQLRFVFIEGEEGVGERDRFLKLTGQPEDTRFLECGSCNEVIRRVMAISSLAKESGNDIRIGGILDRDFRSAAEAADIAKLNGVYVLPVHEVENFFLHPKTLESLLRQNGNNVAIPNELIRETADKRAGNWIFQYAMYTNHAKNLPDMKPQVKIVAKGMSWEQIDGDADAASEKISKACGFPADDEKKFRDILQVAIKAYRRRRLEDTFWRDCEGKQVLNDIAVAIGFSGVAAMMRAAYALWERDSACVSVELAEFRSNVNGI</sequence>
<name>A0A518HYF0_9BACT</name>
<organism evidence="3 4">
    <name type="scientific">Stieleria neptunia</name>
    <dbReference type="NCBI Taxonomy" id="2527979"/>
    <lineage>
        <taxon>Bacteria</taxon>
        <taxon>Pseudomonadati</taxon>
        <taxon>Planctomycetota</taxon>
        <taxon>Planctomycetia</taxon>
        <taxon>Pirellulales</taxon>
        <taxon>Pirellulaceae</taxon>
        <taxon>Stieleria</taxon>
    </lineage>
</organism>
<dbReference type="SUPFAM" id="SSF52540">
    <property type="entry name" value="P-loop containing nucleoside triphosphate hydrolases"/>
    <property type="match status" value="1"/>
</dbReference>
<accession>A0A518HYF0</accession>
<dbReference type="PANTHER" id="PTHR43581">
    <property type="entry name" value="ATP/GTP PHOSPHATASE"/>
    <property type="match status" value="1"/>
</dbReference>
<dbReference type="EMBL" id="CP037423">
    <property type="protein sequence ID" value="QDV45804.1"/>
    <property type="molecule type" value="Genomic_DNA"/>
</dbReference>
<evidence type="ECO:0000259" key="2">
    <source>
        <dbReference type="Pfam" id="PF14491"/>
    </source>
</evidence>
<dbReference type="Proteomes" id="UP000319004">
    <property type="component" value="Chromosome"/>
</dbReference>
<evidence type="ECO:0000313" key="3">
    <source>
        <dbReference type="EMBL" id="QDV45804.1"/>
    </source>
</evidence>
<dbReference type="InterPro" id="IPR051396">
    <property type="entry name" value="Bact_Antivir_Def_Nuclease"/>
</dbReference>
<reference evidence="3 4" key="1">
    <citation type="submission" date="2019-03" db="EMBL/GenBank/DDBJ databases">
        <title>Deep-cultivation of Planctomycetes and their phenomic and genomic characterization uncovers novel biology.</title>
        <authorList>
            <person name="Wiegand S."/>
            <person name="Jogler M."/>
            <person name="Boedeker C."/>
            <person name="Pinto D."/>
            <person name="Vollmers J."/>
            <person name="Rivas-Marin E."/>
            <person name="Kohn T."/>
            <person name="Peeters S.H."/>
            <person name="Heuer A."/>
            <person name="Rast P."/>
            <person name="Oberbeckmann S."/>
            <person name="Bunk B."/>
            <person name="Jeske O."/>
            <person name="Meyerdierks A."/>
            <person name="Storesund J.E."/>
            <person name="Kallscheuer N."/>
            <person name="Luecker S."/>
            <person name="Lage O.M."/>
            <person name="Pohl T."/>
            <person name="Merkel B.J."/>
            <person name="Hornburger P."/>
            <person name="Mueller R.-W."/>
            <person name="Bruemmer F."/>
            <person name="Labrenz M."/>
            <person name="Spormann A.M."/>
            <person name="Op den Camp H."/>
            <person name="Overmann J."/>
            <person name="Amann R."/>
            <person name="Jetten M.S.M."/>
            <person name="Mascher T."/>
            <person name="Medema M.H."/>
            <person name="Devos D.P."/>
            <person name="Kaster A.-K."/>
            <person name="Ovreas L."/>
            <person name="Rohde M."/>
            <person name="Galperin M.Y."/>
            <person name="Jogler C."/>
        </authorList>
    </citation>
    <scope>NUCLEOTIDE SEQUENCE [LARGE SCALE GENOMIC DNA]</scope>
    <source>
        <strain evidence="3 4">Enr13</strain>
    </source>
</reference>
<dbReference type="AlphaFoldDB" id="A0A518HYF0"/>
<gene>
    <name evidence="3" type="ORF">Enr13x_57070</name>
</gene>
<keyword evidence="4" id="KW-1185">Reference proteome</keyword>
<protein>
    <submittedName>
        <fullName evidence="3">Recombination protein F</fullName>
    </submittedName>
</protein>
<dbReference type="RefSeq" id="WP_145390051.1">
    <property type="nucleotide sequence ID" value="NZ_CP037423.1"/>
</dbReference>
<dbReference type="OrthoDB" id="9814775at2"/>
<proteinExistence type="predicted"/>
<feature type="domain" description="Endonuclease GajA/Old nuclease/RecF-like AAA" evidence="1">
    <location>
        <begin position="1"/>
        <end position="46"/>
    </location>
</feature>
<feature type="domain" description="DUF4435" evidence="2">
    <location>
        <begin position="386"/>
        <end position="490"/>
    </location>
</feature>
<evidence type="ECO:0000259" key="1">
    <source>
        <dbReference type="Pfam" id="PF13175"/>
    </source>
</evidence>
<dbReference type="InterPro" id="IPR041685">
    <property type="entry name" value="AAA_GajA/Old/RecF-like"/>
</dbReference>
<dbReference type="Pfam" id="PF14491">
    <property type="entry name" value="DUF4435"/>
    <property type="match status" value="1"/>
</dbReference>
<dbReference type="PANTHER" id="PTHR43581:SF3">
    <property type="entry name" value="AAA+ ATPASE DOMAIN-CONTAINING PROTEIN"/>
    <property type="match status" value="1"/>
</dbReference>
<dbReference type="Gene3D" id="3.40.50.300">
    <property type="entry name" value="P-loop containing nucleotide triphosphate hydrolases"/>
    <property type="match status" value="1"/>
</dbReference>
<evidence type="ECO:0000313" key="4">
    <source>
        <dbReference type="Proteomes" id="UP000319004"/>
    </source>
</evidence>
<dbReference type="InterPro" id="IPR029492">
    <property type="entry name" value="DUF4435"/>
</dbReference>
<dbReference type="KEGG" id="snep:Enr13x_57070"/>